<accession>A0A3N0CIT2</accession>
<feature type="domain" description="FAD dependent oxidoreductase" evidence="2">
    <location>
        <begin position="5"/>
        <end position="346"/>
    </location>
</feature>
<keyword evidence="4" id="KW-1185">Reference proteome</keyword>
<reference evidence="3 4" key="1">
    <citation type="submission" date="2018-11" db="EMBL/GenBank/DDBJ databases">
        <authorList>
            <person name="Li F."/>
        </authorList>
    </citation>
    <scope>NUCLEOTIDE SEQUENCE [LARGE SCALE GENOMIC DNA]</scope>
    <source>
        <strain evidence="3 4">Gsoil 097</strain>
    </source>
</reference>
<evidence type="ECO:0000259" key="2">
    <source>
        <dbReference type="Pfam" id="PF01266"/>
    </source>
</evidence>
<dbReference type="Gene3D" id="3.30.9.10">
    <property type="entry name" value="D-Amino Acid Oxidase, subunit A, domain 2"/>
    <property type="match status" value="1"/>
</dbReference>
<dbReference type="GO" id="GO:0016491">
    <property type="term" value="F:oxidoreductase activity"/>
    <property type="evidence" value="ECO:0007669"/>
    <property type="project" value="UniProtKB-KW"/>
</dbReference>
<organism evidence="3 4">
    <name type="scientific">Nocardioides marmoriginsengisoli</name>
    <dbReference type="NCBI Taxonomy" id="661483"/>
    <lineage>
        <taxon>Bacteria</taxon>
        <taxon>Bacillati</taxon>
        <taxon>Actinomycetota</taxon>
        <taxon>Actinomycetes</taxon>
        <taxon>Propionibacteriales</taxon>
        <taxon>Nocardioidaceae</taxon>
        <taxon>Nocardioides</taxon>
    </lineage>
</organism>
<protein>
    <submittedName>
        <fullName evidence="3">FAD-binding oxidoreductase</fullName>
    </submittedName>
</protein>
<evidence type="ECO:0000256" key="1">
    <source>
        <dbReference type="ARBA" id="ARBA00023002"/>
    </source>
</evidence>
<dbReference type="PANTHER" id="PTHR13847:SF287">
    <property type="entry name" value="FAD-DEPENDENT OXIDOREDUCTASE DOMAIN-CONTAINING PROTEIN 1"/>
    <property type="match status" value="1"/>
</dbReference>
<dbReference type="InterPro" id="IPR036188">
    <property type="entry name" value="FAD/NAD-bd_sf"/>
</dbReference>
<dbReference type="SUPFAM" id="SSF51905">
    <property type="entry name" value="FAD/NAD(P)-binding domain"/>
    <property type="match status" value="1"/>
</dbReference>
<comment type="caution">
    <text evidence="3">The sequence shown here is derived from an EMBL/GenBank/DDBJ whole genome shotgun (WGS) entry which is preliminary data.</text>
</comment>
<dbReference type="GO" id="GO:0005737">
    <property type="term" value="C:cytoplasm"/>
    <property type="evidence" value="ECO:0007669"/>
    <property type="project" value="TreeGrafter"/>
</dbReference>
<dbReference type="EMBL" id="RJSE01000007">
    <property type="protein sequence ID" value="RNL63352.1"/>
    <property type="molecule type" value="Genomic_DNA"/>
</dbReference>
<proteinExistence type="predicted"/>
<dbReference type="OrthoDB" id="9806257at2"/>
<sequence>MSQYDVIVIGGGIAGVSIGYELSKSSRVCLLEMESTLAFHTTGRSAATFLETYGGPEIRALTTGSRAFLENPPEYFESELMTPRPLLQFAKQGRGAVIEQLHADVLPLVPDAELLTPDQVAEIFPLVAPGYVERGMYEPGAMELDVAGLHQGYVRGLRAHGGDIVKSAPVVGLTRGPESWTVETADGERRSAATIVNAAGAWGDVVGELAGAKPLGLMPLRRSIFMVRSPQGADSKDLPIFGDIDQSFYVKPEGEQFLCSPADETPCPPSDAKADELEIARAIDEINAATSIGVRSISTSWAGLRTFVPDRNFVVGPDPEVPGFHWFVGQGGYGIQTAPAAAMAGAALVRGEGLPADLISRGLEAARLAPHRPGMSDAADH</sequence>
<dbReference type="PANTHER" id="PTHR13847">
    <property type="entry name" value="SARCOSINE DEHYDROGENASE-RELATED"/>
    <property type="match status" value="1"/>
</dbReference>
<dbReference type="Pfam" id="PF01266">
    <property type="entry name" value="DAO"/>
    <property type="match status" value="1"/>
</dbReference>
<evidence type="ECO:0000313" key="4">
    <source>
        <dbReference type="Proteomes" id="UP000267128"/>
    </source>
</evidence>
<dbReference type="Gene3D" id="3.50.50.60">
    <property type="entry name" value="FAD/NAD(P)-binding domain"/>
    <property type="match status" value="1"/>
</dbReference>
<name>A0A3N0CIT2_9ACTN</name>
<keyword evidence="1" id="KW-0560">Oxidoreductase</keyword>
<dbReference type="AlphaFoldDB" id="A0A3N0CIT2"/>
<dbReference type="Proteomes" id="UP000267128">
    <property type="component" value="Unassembled WGS sequence"/>
</dbReference>
<gene>
    <name evidence="3" type="ORF">EFK50_11990</name>
</gene>
<evidence type="ECO:0000313" key="3">
    <source>
        <dbReference type="EMBL" id="RNL63352.1"/>
    </source>
</evidence>
<dbReference type="InterPro" id="IPR006076">
    <property type="entry name" value="FAD-dep_OxRdtase"/>
</dbReference>